<dbReference type="SUPFAM" id="SSF57889">
    <property type="entry name" value="Cysteine-rich domain"/>
    <property type="match status" value="1"/>
</dbReference>
<feature type="region of interest" description="Disordered" evidence="5">
    <location>
        <begin position="781"/>
        <end position="801"/>
    </location>
</feature>
<dbReference type="Gene3D" id="3.30.2160.10">
    <property type="entry name" value="Hect, E3 ligase catalytic domain"/>
    <property type="match status" value="1"/>
</dbReference>
<organism evidence="8 9">
    <name type="scientific">Triparma laevis f. inornata</name>
    <dbReference type="NCBI Taxonomy" id="1714386"/>
    <lineage>
        <taxon>Eukaryota</taxon>
        <taxon>Sar</taxon>
        <taxon>Stramenopiles</taxon>
        <taxon>Ochrophyta</taxon>
        <taxon>Bolidophyceae</taxon>
        <taxon>Parmales</taxon>
        <taxon>Triparmaceae</taxon>
        <taxon>Triparma</taxon>
    </lineage>
</organism>
<name>A0A9W7B525_9STRA</name>
<proteinExistence type="predicted"/>
<evidence type="ECO:0000256" key="1">
    <source>
        <dbReference type="ARBA" id="ARBA00022679"/>
    </source>
</evidence>
<dbReference type="Proteomes" id="UP001162640">
    <property type="component" value="Unassembled WGS sequence"/>
</dbReference>
<dbReference type="SMART" id="SM00119">
    <property type="entry name" value="HECTc"/>
    <property type="match status" value="1"/>
</dbReference>
<feature type="compositionally biased region" description="Low complexity" evidence="5">
    <location>
        <begin position="2003"/>
        <end position="2021"/>
    </location>
</feature>
<sequence length="2441" mass="269221">MGGCYLLGVTTDSFTSYSSRSGLQQSKNFWGIEDGGRLYEGRKINGKRIGRSDLARSGEGVIFGSLDSIIIVCDRVNNSLTYFRNGEFIGTLITSLPRGKIYPVVVPFNGGVRVAVTGVEGDVEGCLREYNDGLKVEREKVKEDRRKALKEEKERLINDGKLTSGIVNTLKMIFNMYTSDGADTLSSVEAGRLWYRCGFRLSELRLMLKEKFDRGTVVEIQMGGRGDPQIRVVFQSRKWWYQPQALRSERSGLMESASILMLRGILRSHGYTLNLNQLAGLTVTKTSWKPCDWVHPNAEQPPSSKHNHNLSRIVIEVSRSRDSDSDSIAVETTDGMRRFRSTGEEFELKHTSFHHVSKEENMKENEREKETEERKESDALVVNEEILAKLAKVAKLDQSTISSVDKEISTSISLLASYFSSGLPDAIITGLQYASSNLSANESSIMGICRLATTVVKQLYHGNKKTDGSAEEQEEQGEDASISRSNTTTNNNRSTMSIQDLIRDNLSEIAGGGNGSRRDILLALMASARMDEEDSMPARFMANFERLQEDMEREDGPNANSDSDQQPLLSMTALEGLQRNTSGITSSWRDVRHIMRSASARRITTSTIMLIQNGLLLDSLDWVKRAISVGADSKTQDEDGYSVLRIAIALGCSLPIIECLIKAGAAIKAKELEAAATSDQPEILKLLLKHSVYEEGSFKTDDCSDAVKATLQQFLNQQDKLKTAMLSSAKEFTSSLLESFISTALSLSLQNSTSKSLCIMNILLGDSLYYVVHSLDEGSSRINSSPSRRQPPSSLSSFPPPFSRMASRNLPQSASTQAPCHESHSLLAILPPSAFDEMEETSLVLLMRLIEAYLWKKDVKSVSVGLGLAHTAVSRYDKLLSDGSEKPPNSLSNLLSRYGVLEMIQNQIARAETLLTTNSEGGESSSSSSSSLSSGSHNLKCPQNHPASLHLTSHASFRCDVCGKGVALGKVMFGCRRCDYDICESCVDKKEGGRWKWSWCKDKAKATEALFLTLTPKLTTVPNPNPTTNNKSPLSILTESIKTRSITALESLKPLLNDPIRLTNYEFLTYILPALHAATSTDLTMTGGTRTPSPTASRGSPTRRNAKRQRKDPCSIDNRAYMEKIFDNFLQTSSESSDDAMMVDDFSDSNNSSSEKFAVGDTVKLDPDFIESRGVPPGPLTVNGCGVVIELQPGRVFVEVRGQLWTYLRSSLLLEKNGSKPRKKGTPTPPLIRLLHTMLSFSENVTVLANNSPEFSDLQSLIKPFSVHLHRSKDSNSSSNLRSNVHVEPLMPMNELQNHVLRTARINLKKYNKFCKKLSLDRAIVAERGKGEVIDKDESSGIMWAGSRIGRVVAYDDATGTHIIRYASQIRARNDDEETTIADMLDFNGGEARLVMAGRDYAILFRDSDDDDNDDGDGYEDEGENDNDMEDLPDHIIPPSPSRPPNSNAPDANAIREHFSLLAPVGTRIESDVASEDGEDSKWEVYTIVSGIVEEEEKKSRESSASKVTKVCKYNLVSETGKFFGNVPESRLRGRGLSLRREGGGEGGDNDGIFERGGLPITAIRRLTSRAPPLRGSSDDASKPTGVIKRQWSALTDAQHGRPMHLKNEAEEQLEEESNSVATNVEVDPCDVEEPPKLAVQFSVNMNEACVLMDDSNTTLFNALQMLAGHTDSVGGGCTNGQLNRRADVYYNVVILDKEKKRRPSIGMNTTEVSSVGGESNSKLSLARGRAAEREESGESPSLSNVITATAGLTLNSCEGINATCQQSLELLTRLADAFEESVGHAEEPEKGAIDLRVFTSTTLTKKLLDQLEDPLAVVSGALPKWCRVIPIVAPRLFSHESRRMLLERGTFGVSRAVFRQQENKVEVGGLRSRIEAIRQRAIALMQEAFSEDAEDPMALQLQADELYTLEESLKSQVATAFKRQRWSEHWLQSAKGIVRRSKLLGDAAYIMAAYAQNESARRRRLEIQFTGESGFDASSGEQAGVTRGFYADVALEVMSLSKPTSTSPKNPLTTKPKPNLWIPDIDPSGTTVMPTPRANSGSMIGVYPLPIHSSNPNHTQICKHFRMLGRLFASALRDGFLVPLPLSLEFIKLVQSAEIVEGEEGKEVTFKEEDFMSMSGSSNEAMEDVEEGGEEGDLILGSSDLPRPGFLGGEIYALEKFIVEPLRSIMGGREEGREEKIRNLVEDETFCKRAFNVTYSCSFSTYVEGKTFVDPFDVSQKSGFELKLGGAEIPVTIENVEEYVGLCKRWILHEGVIAQARYFRSGVGDFFNADMLSLLTPKEMREDICGFESVENWDEDDVRGLFKLDGGRGAVEAMVAVAAIGGEGGTSLSRRFSSESPTFGFLVKRLVDAPVLLRRKFLTFCTSLPIVTPGLIEITPIVSPSGSFLPVSDTVLPRANTCARRLYFPRFESYEQFERIFDGIVEAETEFKGFHEWSGN</sequence>
<feature type="domain" description="B30.2/SPRY" evidence="6">
    <location>
        <begin position="1"/>
        <end position="123"/>
    </location>
</feature>
<feature type="compositionally biased region" description="Acidic residues" evidence="5">
    <location>
        <begin position="469"/>
        <end position="478"/>
    </location>
</feature>
<dbReference type="PROSITE" id="PS50237">
    <property type="entry name" value="HECT"/>
    <property type="match status" value="1"/>
</dbReference>
<dbReference type="PANTHER" id="PTHR45670">
    <property type="entry name" value="E3 UBIQUITIN-PROTEIN LIGASE TRIP12"/>
    <property type="match status" value="1"/>
</dbReference>
<dbReference type="InterPro" id="IPR013320">
    <property type="entry name" value="ConA-like_dom_sf"/>
</dbReference>
<feature type="compositionally biased region" description="Low complexity" evidence="5">
    <location>
        <begin position="482"/>
        <end position="495"/>
    </location>
</feature>
<feature type="compositionally biased region" description="Low complexity" evidence="5">
    <location>
        <begin position="781"/>
        <end position="797"/>
    </location>
</feature>
<keyword evidence="4" id="KW-0175">Coiled coil</keyword>
<protein>
    <submittedName>
        <fullName evidence="8">Uncharacterized protein</fullName>
    </submittedName>
</protein>
<feature type="region of interest" description="Disordered" evidence="5">
    <location>
        <begin position="1705"/>
        <end position="1742"/>
    </location>
</feature>
<feature type="compositionally biased region" description="Polar residues" evidence="5">
    <location>
        <begin position="1083"/>
        <end position="1103"/>
    </location>
</feature>
<dbReference type="SUPFAM" id="SSF48403">
    <property type="entry name" value="Ankyrin repeat"/>
    <property type="match status" value="1"/>
</dbReference>
<dbReference type="Gene3D" id="3.30.2410.10">
    <property type="entry name" value="Hect, E3 ligase catalytic domain"/>
    <property type="match status" value="1"/>
</dbReference>
<feature type="compositionally biased region" description="Acidic residues" evidence="5">
    <location>
        <begin position="1408"/>
        <end position="1431"/>
    </location>
</feature>
<dbReference type="InterPro" id="IPR035983">
    <property type="entry name" value="Hect_E3_ubiquitin_ligase"/>
</dbReference>
<dbReference type="Gene3D" id="3.90.1750.10">
    <property type="entry name" value="Hect, E3 ligase catalytic domains"/>
    <property type="match status" value="2"/>
</dbReference>
<evidence type="ECO:0000256" key="2">
    <source>
        <dbReference type="ARBA" id="ARBA00022786"/>
    </source>
</evidence>
<reference evidence="9" key="1">
    <citation type="journal article" date="2023" name="Commun. Biol.">
        <title>Genome analysis of Parmales, the sister group of diatoms, reveals the evolutionary specialization of diatoms from phago-mixotrophs to photoautotrophs.</title>
        <authorList>
            <person name="Ban H."/>
            <person name="Sato S."/>
            <person name="Yoshikawa S."/>
            <person name="Yamada K."/>
            <person name="Nakamura Y."/>
            <person name="Ichinomiya M."/>
            <person name="Sato N."/>
            <person name="Blanc-Mathieu R."/>
            <person name="Endo H."/>
            <person name="Kuwata A."/>
            <person name="Ogata H."/>
        </authorList>
    </citation>
    <scope>NUCLEOTIDE SEQUENCE [LARGE SCALE GENOMIC DNA]</scope>
</reference>
<evidence type="ECO:0000256" key="3">
    <source>
        <dbReference type="PROSITE-ProRule" id="PRU00104"/>
    </source>
</evidence>
<gene>
    <name evidence="8" type="ORF">TL16_g09786</name>
</gene>
<dbReference type="GO" id="GO:0061630">
    <property type="term" value="F:ubiquitin protein ligase activity"/>
    <property type="evidence" value="ECO:0007669"/>
    <property type="project" value="InterPro"/>
</dbReference>
<dbReference type="Pfam" id="PF00632">
    <property type="entry name" value="HECT"/>
    <property type="match status" value="1"/>
</dbReference>
<dbReference type="Gene3D" id="2.60.120.920">
    <property type="match status" value="1"/>
</dbReference>
<feature type="region of interest" description="Disordered" evidence="5">
    <location>
        <begin position="464"/>
        <end position="496"/>
    </location>
</feature>
<dbReference type="EMBL" id="BLQM01000337">
    <property type="protein sequence ID" value="GMH84012.1"/>
    <property type="molecule type" value="Genomic_DNA"/>
</dbReference>
<dbReference type="InterPro" id="IPR045322">
    <property type="entry name" value="HECTD1/TRIP12-like"/>
</dbReference>
<dbReference type="Gene3D" id="1.25.40.20">
    <property type="entry name" value="Ankyrin repeat-containing domain"/>
    <property type="match status" value="1"/>
</dbReference>
<feature type="active site" description="Glycyl thioester intermediate" evidence="3">
    <location>
        <position position="2403"/>
    </location>
</feature>
<evidence type="ECO:0000259" key="7">
    <source>
        <dbReference type="PROSITE" id="PS50237"/>
    </source>
</evidence>
<feature type="region of interest" description="Disordered" evidence="5">
    <location>
        <begin position="1567"/>
        <end position="1586"/>
    </location>
</feature>
<feature type="region of interest" description="Disordered" evidence="5">
    <location>
        <begin position="355"/>
        <end position="376"/>
    </location>
</feature>
<feature type="compositionally biased region" description="Low complexity" evidence="5">
    <location>
        <begin position="919"/>
        <end position="936"/>
    </location>
</feature>
<evidence type="ECO:0000313" key="9">
    <source>
        <dbReference type="Proteomes" id="UP001162640"/>
    </source>
</evidence>
<keyword evidence="1" id="KW-0808">Transferase</keyword>
<evidence type="ECO:0000313" key="8">
    <source>
        <dbReference type="EMBL" id="GMH84012.1"/>
    </source>
</evidence>
<evidence type="ECO:0000259" key="6">
    <source>
        <dbReference type="PROSITE" id="PS50188"/>
    </source>
</evidence>
<comment type="caution">
    <text evidence="8">The sequence shown here is derived from an EMBL/GenBank/DDBJ whole genome shotgun (WGS) entry which is preliminary data.</text>
</comment>
<dbReference type="InterPro" id="IPR036770">
    <property type="entry name" value="Ankyrin_rpt-contain_sf"/>
</dbReference>
<feature type="region of interest" description="Disordered" evidence="5">
    <location>
        <begin position="917"/>
        <end position="939"/>
    </location>
</feature>
<dbReference type="GO" id="GO:0000209">
    <property type="term" value="P:protein polyubiquitination"/>
    <property type="evidence" value="ECO:0007669"/>
    <property type="project" value="TreeGrafter"/>
</dbReference>
<dbReference type="GO" id="GO:0043161">
    <property type="term" value="P:proteasome-mediated ubiquitin-dependent protein catabolic process"/>
    <property type="evidence" value="ECO:0007669"/>
    <property type="project" value="TreeGrafter"/>
</dbReference>
<feature type="region of interest" description="Disordered" evidence="5">
    <location>
        <begin position="1083"/>
        <end position="1114"/>
    </location>
</feature>
<dbReference type="PROSITE" id="PS50188">
    <property type="entry name" value="B302_SPRY"/>
    <property type="match status" value="1"/>
</dbReference>
<feature type="region of interest" description="Disordered" evidence="5">
    <location>
        <begin position="1406"/>
        <end position="1452"/>
    </location>
</feature>
<dbReference type="PANTHER" id="PTHR45670:SF1">
    <property type="entry name" value="E3 UBIQUITIN-PROTEIN LIGASE HECTD1"/>
    <property type="match status" value="1"/>
</dbReference>
<evidence type="ECO:0000256" key="5">
    <source>
        <dbReference type="SAM" id="MobiDB-lite"/>
    </source>
</evidence>
<dbReference type="InterPro" id="IPR000569">
    <property type="entry name" value="HECT_dom"/>
</dbReference>
<dbReference type="InterPro" id="IPR001870">
    <property type="entry name" value="B30.2/SPRY"/>
</dbReference>
<dbReference type="InterPro" id="IPR043136">
    <property type="entry name" value="B30.2/SPRY_sf"/>
</dbReference>
<evidence type="ECO:0000256" key="4">
    <source>
        <dbReference type="SAM" id="Coils"/>
    </source>
</evidence>
<feature type="domain" description="HECT" evidence="7">
    <location>
        <begin position="1958"/>
        <end position="2435"/>
    </location>
</feature>
<dbReference type="InterPro" id="IPR046349">
    <property type="entry name" value="C1-like_sf"/>
</dbReference>
<dbReference type="SUPFAM" id="SSF56204">
    <property type="entry name" value="Hect, E3 ligase catalytic domain"/>
    <property type="match status" value="1"/>
</dbReference>
<accession>A0A9W7B525</accession>
<keyword evidence="2 3" id="KW-0833">Ubl conjugation pathway</keyword>
<feature type="region of interest" description="Disordered" evidence="5">
    <location>
        <begin position="2003"/>
        <end position="2026"/>
    </location>
</feature>
<dbReference type="SUPFAM" id="SSF49899">
    <property type="entry name" value="Concanavalin A-like lectins/glucanases"/>
    <property type="match status" value="1"/>
</dbReference>
<feature type="coiled-coil region" evidence="4">
    <location>
        <begin position="131"/>
        <end position="159"/>
    </location>
</feature>
<feature type="compositionally biased region" description="Polar residues" evidence="5">
    <location>
        <begin position="1707"/>
        <end position="1723"/>
    </location>
</feature>